<dbReference type="InterPro" id="IPR011047">
    <property type="entry name" value="Quinoprotein_ADH-like_sf"/>
</dbReference>
<dbReference type="GO" id="GO:0034975">
    <property type="term" value="P:protein folding in endoplasmic reticulum"/>
    <property type="evidence" value="ECO:0007669"/>
    <property type="project" value="TreeGrafter"/>
</dbReference>
<keyword evidence="6 12" id="KW-0732">Signal</keyword>
<evidence type="ECO:0000256" key="8">
    <source>
        <dbReference type="ARBA" id="ARBA00022989"/>
    </source>
</evidence>
<evidence type="ECO:0000256" key="9">
    <source>
        <dbReference type="ARBA" id="ARBA00023136"/>
    </source>
</evidence>
<evidence type="ECO:0000313" key="15">
    <source>
        <dbReference type="EMBL" id="CAK7932122.1"/>
    </source>
</evidence>
<gene>
    <name evidence="15" type="ORF">PM001_LOCUS17272</name>
</gene>
<dbReference type="InterPro" id="IPR058545">
    <property type="entry name" value="Beta-prop_EMC1_1st"/>
</dbReference>
<evidence type="ECO:0000256" key="3">
    <source>
        <dbReference type="ARBA" id="ARBA00011276"/>
    </source>
</evidence>
<feature type="signal peptide" evidence="12">
    <location>
        <begin position="1"/>
        <end position="20"/>
    </location>
</feature>
<feature type="chain" id="PRO_5043729601" description="ER membrane protein complex subunit 1" evidence="12">
    <location>
        <begin position="21"/>
        <end position="1001"/>
    </location>
</feature>
<proteinExistence type="inferred from homology"/>
<keyword evidence="10" id="KW-0325">Glycoprotein</keyword>
<keyword evidence="9 11" id="KW-0472">Membrane</keyword>
<name>A0AAV1UEN6_9STRA</name>
<evidence type="ECO:0000259" key="14">
    <source>
        <dbReference type="Pfam" id="PF25293"/>
    </source>
</evidence>
<dbReference type="Gene3D" id="2.130.10.10">
    <property type="entry name" value="YVTN repeat-like/Quinoprotein amine dehydrogenase"/>
    <property type="match status" value="1"/>
</dbReference>
<organism evidence="15 16">
    <name type="scientific">Peronospora matthiolae</name>
    <dbReference type="NCBI Taxonomy" id="2874970"/>
    <lineage>
        <taxon>Eukaryota</taxon>
        <taxon>Sar</taxon>
        <taxon>Stramenopiles</taxon>
        <taxon>Oomycota</taxon>
        <taxon>Peronosporomycetes</taxon>
        <taxon>Peronosporales</taxon>
        <taxon>Peronosporaceae</taxon>
        <taxon>Peronospora</taxon>
    </lineage>
</organism>
<evidence type="ECO:0000256" key="12">
    <source>
        <dbReference type="SAM" id="SignalP"/>
    </source>
</evidence>
<dbReference type="Pfam" id="PF07774">
    <property type="entry name" value="EMC1_C"/>
    <property type="match status" value="1"/>
</dbReference>
<keyword evidence="8 11" id="KW-1133">Transmembrane helix</keyword>
<dbReference type="InterPro" id="IPR015943">
    <property type="entry name" value="WD40/YVTN_repeat-like_dom_sf"/>
</dbReference>
<protein>
    <recommendedName>
        <fullName evidence="4">ER membrane protein complex subunit 1</fullName>
    </recommendedName>
</protein>
<evidence type="ECO:0000259" key="13">
    <source>
        <dbReference type="Pfam" id="PF07774"/>
    </source>
</evidence>
<evidence type="ECO:0000256" key="6">
    <source>
        <dbReference type="ARBA" id="ARBA00022729"/>
    </source>
</evidence>
<evidence type="ECO:0000313" key="16">
    <source>
        <dbReference type="Proteomes" id="UP001162060"/>
    </source>
</evidence>
<feature type="transmembrane region" description="Helical" evidence="11">
    <location>
        <begin position="972"/>
        <end position="991"/>
    </location>
</feature>
<dbReference type="EMBL" id="CAKLBY020000188">
    <property type="protein sequence ID" value="CAK7932122.1"/>
    <property type="molecule type" value="Genomic_DNA"/>
</dbReference>
<evidence type="ECO:0000256" key="2">
    <source>
        <dbReference type="ARBA" id="ARBA00007904"/>
    </source>
</evidence>
<evidence type="ECO:0000256" key="1">
    <source>
        <dbReference type="ARBA" id="ARBA00004115"/>
    </source>
</evidence>
<dbReference type="SUPFAM" id="SSF50998">
    <property type="entry name" value="Quinoprotein alcohol dehydrogenase-like"/>
    <property type="match status" value="1"/>
</dbReference>
<dbReference type="PANTHER" id="PTHR21573">
    <property type="entry name" value="ER MEMBRANE PROTEIN COMPLEX SUBUNIT 1"/>
    <property type="match status" value="1"/>
</dbReference>
<evidence type="ECO:0000256" key="7">
    <source>
        <dbReference type="ARBA" id="ARBA00022824"/>
    </source>
</evidence>
<sequence>MKPPPLLLLLPRLFVVVALCFNAACGLYADQAGEFDWSTKNVGRVHAVAFSGAGAHDPHLTDVPTRSVYVASDETSRALARLDAQSGEIQWRRVFPEGDAIDDIQWTTFGILSVSRSGRNVRLWDLDSGVLLWDEVTTSGGYSQVTTVFGGLFALDSDHSVILTSSSVASVSLKDGTLKVQPLPEDFAKAAVEATTLSWQVSSDNAALFVMAGRHVLRFDVTSGHVLNLFTRLEVDQKDESSKLAVKVLRHDSEQHKAVVVTLTNDHLLLQGLESEKDGSKTSLSSLELAGDKVVAIDSSISNALVVVLASGKRAILKVSSSLELEVTAVIAEGVLVESVTEKSALFHVAAKSTSKLLEVTSYALDQTLVSTVSWTADLDIASFGGDVSRAFVGCPDMKKSVAPSCDVVLVLKDDALVMTSNNDKANSAGNGNVGWVREESLANIKHVRWITPAETEIEKQALKHIPSFMEELQLEIKHLRQLVEKMISFSSSLLDDSSHQRVVDRSRAARKEPPNAHLFGFSKYIVVLTESGKLFAIRAEASTVAWSVFVGPEYQLFVTRDHPALGSGAELLLVSNSSKLVWFDGDDGRQLDATDAGAGTGASWVVLLPKRKHLATDDEPVARRTVAVISEDSLKVSLYPKDTADIAHPELDHFYFYRYDDILNVLRGYAIKNKGDASAVDYRAHEVWSIVLPREQRVIATSRHHDHLVVDSAVTITGDDSLLIKYLNPNLFGVATIATELSADDDEAVSTLHVNLIDSVAGRIIHRARHLHAKGPVHMVQSENWMVYSYWNLREKRSEMVSLSLFDGAVGMHSLNLWKRSSWASTRSSFDPKAPFVLQKSFIYPTKITSLQVTVTAHGITPQAILVGMETGQIFKLARNFIDPRQPEKPLTPEEQAEGLMMYSPLVPVYNQPQAMLTYNRTVENLKCISTAPAELESTTLVFAHGLDMFYMRMTPVKSFDLLPSDFNHEMLILLCVAFLVVTFLTKTLAQRKALQTAWK</sequence>
<keyword evidence="5 11" id="KW-0812">Transmembrane</keyword>
<reference evidence="15" key="1">
    <citation type="submission" date="2024-01" db="EMBL/GenBank/DDBJ databases">
        <authorList>
            <person name="Webb A."/>
        </authorList>
    </citation>
    <scope>NUCLEOTIDE SEQUENCE</scope>
    <source>
        <strain evidence="15">Pm1</strain>
    </source>
</reference>
<comment type="similarity">
    <text evidence="2">Belongs to the EMC1 family.</text>
</comment>
<keyword evidence="7" id="KW-0256">Endoplasmic reticulum</keyword>
<comment type="subcellular location">
    <subcellularLocation>
        <location evidence="1">Endoplasmic reticulum membrane</location>
        <topology evidence="1">Single-pass type I membrane protein</topology>
    </subcellularLocation>
</comment>
<dbReference type="AlphaFoldDB" id="A0AAV1UEN6"/>
<dbReference type="Proteomes" id="UP001162060">
    <property type="component" value="Unassembled WGS sequence"/>
</dbReference>
<dbReference type="Pfam" id="PF25293">
    <property type="entry name" value="Beta-prop_EMC1_N"/>
    <property type="match status" value="1"/>
</dbReference>
<dbReference type="InterPro" id="IPR026895">
    <property type="entry name" value="EMC1"/>
</dbReference>
<feature type="domain" description="ER membrane protein complex subunit 1 C-terminal" evidence="13">
    <location>
        <begin position="783"/>
        <end position="1000"/>
    </location>
</feature>
<comment type="subunit">
    <text evidence="3">Component of the ER membrane protein complex (EMC).</text>
</comment>
<evidence type="ECO:0000256" key="5">
    <source>
        <dbReference type="ARBA" id="ARBA00022692"/>
    </source>
</evidence>
<feature type="domain" description="EMC1 first beta-propeller" evidence="14">
    <location>
        <begin position="27"/>
        <end position="440"/>
    </location>
</feature>
<dbReference type="PANTHER" id="PTHR21573:SF0">
    <property type="entry name" value="ER MEMBRANE PROTEIN COMPLEX SUBUNIT 1"/>
    <property type="match status" value="1"/>
</dbReference>
<evidence type="ECO:0000256" key="10">
    <source>
        <dbReference type="ARBA" id="ARBA00023180"/>
    </source>
</evidence>
<evidence type="ECO:0000256" key="11">
    <source>
        <dbReference type="SAM" id="Phobius"/>
    </source>
</evidence>
<accession>A0AAV1UEN6</accession>
<dbReference type="GO" id="GO:0072546">
    <property type="term" value="C:EMC complex"/>
    <property type="evidence" value="ECO:0007669"/>
    <property type="project" value="InterPro"/>
</dbReference>
<comment type="caution">
    <text evidence="15">The sequence shown here is derived from an EMBL/GenBank/DDBJ whole genome shotgun (WGS) entry which is preliminary data.</text>
</comment>
<dbReference type="InterPro" id="IPR011678">
    <property type="entry name" value="EMC1_C"/>
</dbReference>
<evidence type="ECO:0000256" key="4">
    <source>
        <dbReference type="ARBA" id="ARBA00020824"/>
    </source>
</evidence>